<feature type="compositionally biased region" description="Basic and acidic residues" evidence="1">
    <location>
        <begin position="498"/>
        <end position="517"/>
    </location>
</feature>
<dbReference type="Pfam" id="PF20700">
    <property type="entry name" value="Mutator"/>
    <property type="match status" value="1"/>
</dbReference>
<reference evidence="3 4" key="1">
    <citation type="submission" date="2015-09" db="EMBL/GenBank/DDBJ databases">
        <title>Trachymyrmex zeteki WGS genome.</title>
        <authorList>
            <person name="Nygaard S."/>
            <person name="Hu H."/>
            <person name="Boomsma J."/>
            <person name="Zhang G."/>
        </authorList>
    </citation>
    <scope>NUCLEOTIDE SEQUENCE [LARGE SCALE GENOMIC DNA]</scope>
    <source>
        <strain evidence="3">Tzet28-1</strain>
        <tissue evidence="3">Whole body</tissue>
    </source>
</reference>
<dbReference type="AlphaFoldDB" id="A0A151WW41"/>
<gene>
    <name evidence="3" type="ORF">ALC60_08899</name>
</gene>
<evidence type="ECO:0000259" key="2">
    <source>
        <dbReference type="Pfam" id="PF20700"/>
    </source>
</evidence>
<proteinExistence type="predicted"/>
<dbReference type="Proteomes" id="UP000075809">
    <property type="component" value="Unassembled WGS sequence"/>
</dbReference>
<organism evidence="3 4">
    <name type="scientific">Mycetomoellerius zeteki</name>
    <dbReference type="NCBI Taxonomy" id="64791"/>
    <lineage>
        <taxon>Eukaryota</taxon>
        <taxon>Metazoa</taxon>
        <taxon>Ecdysozoa</taxon>
        <taxon>Arthropoda</taxon>
        <taxon>Hexapoda</taxon>
        <taxon>Insecta</taxon>
        <taxon>Pterygota</taxon>
        <taxon>Neoptera</taxon>
        <taxon>Endopterygota</taxon>
        <taxon>Hymenoptera</taxon>
        <taxon>Apocrita</taxon>
        <taxon>Aculeata</taxon>
        <taxon>Formicoidea</taxon>
        <taxon>Formicidae</taxon>
        <taxon>Myrmicinae</taxon>
        <taxon>Mycetomoellerius</taxon>
    </lineage>
</organism>
<protein>
    <recommendedName>
        <fullName evidence="2">Mutator-like transposase domain-containing protein</fullName>
    </recommendedName>
</protein>
<feature type="region of interest" description="Disordered" evidence="1">
    <location>
        <begin position="498"/>
        <end position="529"/>
    </location>
</feature>
<keyword evidence="4" id="KW-1185">Reference proteome</keyword>
<name>A0A151WW41_9HYME</name>
<dbReference type="InterPro" id="IPR049012">
    <property type="entry name" value="Mutator_transp_dom"/>
</dbReference>
<sequence>MSAETESEEASGGEGMSSSAKKMKATSADIIINVTHCYRIIEFISVFAAISDISVCKTCKRKQTFGETGSRGLGFKIAVTCACGTVVINSGPFINNSFEINRRIVFVMRLLGVARKGINIFCGMMDLGCELSVRAYDGIIQQIHASLQKMYNDTCHKAVEEEKQYNEKEEQPLTNLKVSGDGSWKKRGFSSLYGVTTLIGYNTGKVIDLLVKSSYCQICTYYKNDKDNPEYLEHKEDGHCAVNHSGSSGKMEVDAVVEMFLRSEQLHGVRYSNYIGDGDAKTFKAILDIEPYGHEFKIKKNECIGHVEKRMGSRLRNIKKSAKLGGKGKLTDVLIKKLTRYYGLAIRRNSDSVIEMRKAIMATFYHYTSTNEKPQHDGCPPGADSWCKWRVAQALGQEFDHPDPLHEDVQKHIRPIYEDLSRDDLLERCLGGHTQNANESFNAIVWRLAPKHLNCGKKIIEIAAFLAAGMFNEGFSFVLQTMQHLNIVIEKQSKGFADNDDKRRIEQQERRSLDATKEAPTFRQQEKTAQLEQFEEEEGLLYGPGIAD</sequence>
<evidence type="ECO:0000313" key="3">
    <source>
        <dbReference type="EMBL" id="KYQ51987.1"/>
    </source>
</evidence>
<dbReference type="EMBL" id="KQ982694">
    <property type="protein sequence ID" value="KYQ51987.1"/>
    <property type="molecule type" value="Genomic_DNA"/>
</dbReference>
<accession>A0A151WW41</accession>
<evidence type="ECO:0000256" key="1">
    <source>
        <dbReference type="SAM" id="MobiDB-lite"/>
    </source>
</evidence>
<feature type="domain" description="Mutator-like transposase" evidence="2">
    <location>
        <begin position="42"/>
        <end position="387"/>
    </location>
</feature>
<evidence type="ECO:0000313" key="4">
    <source>
        <dbReference type="Proteomes" id="UP000075809"/>
    </source>
</evidence>